<keyword evidence="3" id="KW-1185">Reference proteome</keyword>
<proteinExistence type="predicted"/>
<evidence type="ECO:0000313" key="2">
    <source>
        <dbReference type="EMBL" id="PWB94642.1"/>
    </source>
</evidence>
<comment type="caution">
    <text evidence="2">The sequence shown here is derived from an EMBL/GenBank/DDBJ whole genome shotgun (WGS) entry which is preliminary data.</text>
</comment>
<gene>
    <name evidence="2" type="ORF">C5689_06155</name>
</gene>
<sequence>MPVLAADLAAVVGELDALLERELPDNLRRAIERARRSAADARDMAFLEERPGPMETGLGGDVRDMGGVT</sequence>
<feature type="compositionally biased region" description="Basic and acidic residues" evidence="1">
    <location>
        <begin position="42"/>
        <end position="52"/>
    </location>
</feature>
<accession>A0A2U1SSR7</accession>
<dbReference type="Proteomes" id="UP000245137">
    <property type="component" value="Unassembled WGS sequence"/>
</dbReference>
<dbReference type="EMBL" id="PUIV01000006">
    <property type="protein sequence ID" value="PWB94642.1"/>
    <property type="molecule type" value="Genomic_DNA"/>
</dbReference>
<reference evidence="2 3" key="1">
    <citation type="journal article" date="2018" name="Appl. Microbiol. Biotechnol.">
        <title>Co-cultivation of the strictly anaerobic methanogen Methanosarcina barkeri with aerobic methanotrophs in an oxygen-limited membrane bioreactor.</title>
        <authorList>
            <person name="In 't Zandt M.H."/>
            <person name="van den Bosch T.J.M."/>
            <person name="Rijkers R."/>
            <person name="van Kessel M.A.H.J."/>
            <person name="Jetten M.S.M."/>
            <person name="Welte C.U."/>
        </authorList>
    </citation>
    <scope>NUCLEOTIDE SEQUENCE [LARGE SCALE GENOMIC DNA]</scope>
    <source>
        <strain evidence="2 3">DSM 17706</strain>
    </source>
</reference>
<dbReference type="AlphaFoldDB" id="A0A2U1SSR7"/>
<organism evidence="2 3">
    <name type="scientific">Methylosinus sporium</name>
    <dbReference type="NCBI Taxonomy" id="428"/>
    <lineage>
        <taxon>Bacteria</taxon>
        <taxon>Pseudomonadati</taxon>
        <taxon>Pseudomonadota</taxon>
        <taxon>Alphaproteobacteria</taxon>
        <taxon>Hyphomicrobiales</taxon>
        <taxon>Methylocystaceae</taxon>
        <taxon>Methylosinus</taxon>
    </lineage>
</organism>
<protein>
    <submittedName>
        <fullName evidence="2">Uncharacterized protein</fullName>
    </submittedName>
</protein>
<dbReference type="RefSeq" id="WP_108916395.1">
    <property type="nucleotide sequence ID" value="NZ_BGJY01000018.1"/>
</dbReference>
<feature type="region of interest" description="Disordered" evidence="1">
    <location>
        <begin position="42"/>
        <end position="69"/>
    </location>
</feature>
<evidence type="ECO:0000256" key="1">
    <source>
        <dbReference type="SAM" id="MobiDB-lite"/>
    </source>
</evidence>
<evidence type="ECO:0000313" key="3">
    <source>
        <dbReference type="Proteomes" id="UP000245137"/>
    </source>
</evidence>
<name>A0A2U1SSR7_METSR</name>